<organism evidence="6">
    <name type="scientific">Oryza brachyantha</name>
    <name type="common">malo sina</name>
    <dbReference type="NCBI Taxonomy" id="4533"/>
    <lineage>
        <taxon>Eukaryota</taxon>
        <taxon>Viridiplantae</taxon>
        <taxon>Streptophyta</taxon>
        <taxon>Embryophyta</taxon>
        <taxon>Tracheophyta</taxon>
        <taxon>Spermatophyta</taxon>
        <taxon>Magnoliopsida</taxon>
        <taxon>Liliopsida</taxon>
        <taxon>Poales</taxon>
        <taxon>Poaceae</taxon>
        <taxon>BOP clade</taxon>
        <taxon>Oryzoideae</taxon>
        <taxon>Oryzeae</taxon>
        <taxon>Oryzinae</taxon>
        <taxon>Oryza</taxon>
    </lineage>
</organism>
<feature type="domain" description="SHSP" evidence="5">
    <location>
        <begin position="13"/>
        <end position="121"/>
    </location>
</feature>
<evidence type="ECO:0000259" key="5">
    <source>
        <dbReference type="PROSITE" id="PS01031"/>
    </source>
</evidence>
<feature type="compositionally biased region" description="Pro residues" evidence="4">
    <location>
        <begin position="137"/>
        <end position="146"/>
    </location>
</feature>
<protein>
    <recommendedName>
        <fullName evidence="5">SHSP domain-containing protein</fullName>
    </recommendedName>
</protein>
<dbReference type="Gene3D" id="2.60.40.790">
    <property type="match status" value="1"/>
</dbReference>
<dbReference type="InterPro" id="IPR002068">
    <property type="entry name" value="A-crystallin/Hsp20_dom"/>
</dbReference>
<feature type="region of interest" description="Disordered" evidence="4">
    <location>
        <begin position="117"/>
        <end position="174"/>
    </location>
</feature>
<dbReference type="InterPro" id="IPR008978">
    <property type="entry name" value="HSP20-like_chaperone"/>
</dbReference>
<dbReference type="AlphaFoldDB" id="J3N122"/>
<dbReference type="CDD" id="cd06464">
    <property type="entry name" value="ACD_sHsps-like"/>
    <property type="match status" value="1"/>
</dbReference>
<feature type="compositionally biased region" description="Pro residues" evidence="4">
    <location>
        <begin position="156"/>
        <end position="174"/>
    </location>
</feature>
<dbReference type="HOGENOM" id="CLU_1542427_0_0_1"/>
<dbReference type="GO" id="GO:0009408">
    <property type="term" value="P:response to heat"/>
    <property type="evidence" value="ECO:0007669"/>
    <property type="project" value="InterPro"/>
</dbReference>
<dbReference type="InterPro" id="IPR044587">
    <property type="entry name" value="HSP21-like"/>
</dbReference>
<evidence type="ECO:0000313" key="6">
    <source>
        <dbReference type="EnsemblPlants" id="OB10G12200.1"/>
    </source>
</evidence>
<dbReference type="EnsemblPlants" id="OB10G12200.1">
    <property type="protein sequence ID" value="OB10G12200.1"/>
    <property type="gene ID" value="OB10G12200"/>
</dbReference>
<dbReference type="Pfam" id="PF00011">
    <property type="entry name" value="HSP20"/>
    <property type="match status" value="1"/>
</dbReference>
<keyword evidence="7" id="KW-1185">Reference proteome</keyword>
<dbReference type="PROSITE" id="PS01031">
    <property type="entry name" value="SHSP"/>
    <property type="match status" value="1"/>
</dbReference>
<comment type="similarity">
    <text evidence="2 3">Belongs to the small heat shock protein (HSP20) family.</text>
</comment>
<evidence type="ECO:0000256" key="1">
    <source>
        <dbReference type="ARBA" id="ARBA00023016"/>
    </source>
</evidence>
<dbReference type="PANTHER" id="PTHR46733:SF7">
    <property type="entry name" value="HSP20_ALPHA CRYSTALLIN FAMILY PROTEIN, EXPRESSED"/>
    <property type="match status" value="1"/>
</dbReference>
<evidence type="ECO:0000256" key="3">
    <source>
        <dbReference type="RuleBase" id="RU003616"/>
    </source>
</evidence>
<dbReference type="eggNOG" id="ENOG502RRQ8">
    <property type="taxonomic scope" value="Eukaryota"/>
</dbReference>
<dbReference type="PANTHER" id="PTHR46733">
    <property type="entry name" value="26.5 KDA HEAT SHOCK PROTEIN, MITOCHONDRIAL"/>
    <property type="match status" value="1"/>
</dbReference>
<reference evidence="6" key="2">
    <citation type="submission" date="2013-04" db="UniProtKB">
        <authorList>
            <consortium name="EnsemblPlants"/>
        </authorList>
    </citation>
    <scope>IDENTIFICATION</scope>
</reference>
<accession>J3N122</accession>
<dbReference type="Proteomes" id="UP000006038">
    <property type="component" value="Chromosome 10"/>
</dbReference>
<reference evidence="6" key="1">
    <citation type="journal article" date="2013" name="Nat. Commun.">
        <title>Whole-genome sequencing of Oryza brachyantha reveals mechanisms underlying Oryza genome evolution.</title>
        <authorList>
            <person name="Chen J."/>
            <person name="Huang Q."/>
            <person name="Gao D."/>
            <person name="Wang J."/>
            <person name="Lang Y."/>
            <person name="Liu T."/>
            <person name="Li B."/>
            <person name="Bai Z."/>
            <person name="Luis Goicoechea J."/>
            <person name="Liang C."/>
            <person name="Chen C."/>
            <person name="Zhang W."/>
            <person name="Sun S."/>
            <person name="Liao Y."/>
            <person name="Zhang X."/>
            <person name="Yang L."/>
            <person name="Song C."/>
            <person name="Wang M."/>
            <person name="Shi J."/>
            <person name="Liu G."/>
            <person name="Liu J."/>
            <person name="Zhou H."/>
            <person name="Zhou W."/>
            <person name="Yu Q."/>
            <person name="An N."/>
            <person name="Chen Y."/>
            <person name="Cai Q."/>
            <person name="Wang B."/>
            <person name="Liu B."/>
            <person name="Min J."/>
            <person name="Huang Y."/>
            <person name="Wu H."/>
            <person name="Li Z."/>
            <person name="Zhang Y."/>
            <person name="Yin Y."/>
            <person name="Song W."/>
            <person name="Jiang J."/>
            <person name="Jackson S.A."/>
            <person name="Wing R.A."/>
            <person name="Wang J."/>
            <person name="Chen M."/>
        </authorList>
    </citation>
    <scope>NUCLEOTIDE SEQUENCE [LARGE SCALE GENOMIC DNA]</scope>
    <source>
        <strain evidence="6">cv. IRGC 101232</strain>
    </source>
</reference>
<feature type="compositionally biased region" description="Pro residues" evidence="4">
    <location>
        <begin position="121"/>
        <end position="130"/>
    </location>
</feature>
<keyword evidence="1" id="KW-0346">Stress response</keyword>
<name>J3N122_ORYBR</name>
<evidence type="ECO:0000313" key="7">
    <source>
        <dbReference type="Proteomes" id="UP000006038"/>
    </source>
</evidence>
<dbReference type="SUPFAM" id="SSF49764">
    <property type="entry name" value="HSP20-like chaperones"/>
    <property type="match status" value="1"/>
</dbReference>
<dbReference type="Gramene" id="OB10G12200.1">
    <property type="protein sequence ID" value="OB10G12200.1"/>
    <property type="gene ID" value="OB10G12200"/>
</dbReference>
<proteinExistence type="inferred from homology"/>
<evidence type="ECO:0000256" key="4">
    <source>
        <dbReference type="SAM" id="MobiDB-lite"/>
    </source>
</evidence>
<evidence type="ECO:0000256" key="2">
    <source>
        <dbReference type="PROSITE-ProRule" id="PRU00285"/>
    </source>
</evidence>
<sequence>MASATNPALLYPLPPADGKERWEMKDGEDSVQLWLQVPGLSKENLEITTTEDLLEIKWKGGGRAGAGPEDIHGIGPFHVRLLLTKEYVAGEVTAVLKAGMLEVTIPKNKAVQPQVVEIGKQPPPPQPPAPGGGRSPSSPPSLPQPQAPAQGGGRNPSPPSPPPEPRQPPSPPAP</sequence>